<evidence type="ECO:0008006" key="4">
    <source>
        <dbReference type="Google" id="ProtNLM"/>
    </source>
</evidence>
<keyword evidence="1" id="KW-1133">Transmembrane helix</keyword>
<organism evidence="2 3">
    <name type="scientific">Salipaludibacillus aurantiacus</name>
    <dbReference type="NCBI Taxonomy" id="1601833"/>
    <lineage>
        <taxon>Bacteria</taxon>
        <taxon>Bacillati</taxon>
        <taxon>Bacillota</taxon>
        <taxon>Bacilli</taxon>
        <taxon>Bacillales</taxon>
        <taxon>Bacillaceae</taxon>
    </lineage>
</organism>
<feature type="transmembrane region" description="Helical" evidence="1">
    <location>
        <begin position="86"/>
        <end position="107"/>
    </location>
</feature>
<keyword evidence="3" id="KW-1185">Reference proteome</keyword>
<dbReference type="Proteomes" id="UP000198571">
    <property type="component" value="Unassembled WGS sequence"/>
</dbReference>
<sequence length="133" mass="14028">MEHGKPIAIKGVTTLAVLYVVLGIGYQVSFGIVLLMTVVLGAVSYIAGDLALLPKTNNIIATASDAVLSFLVIWLIGMAFGLPGAALAIPALIATALLGAFEFYYHLYIANKEIGMNSPSNSSWPKASHHIKD</sequence>
<dbReference type="AlphaFoldDB" id="A0A1H9Q808"/>
<proteinExistence type="predicted"/>
<dbReference type="EMBL" id="FOGT01000002">
    <property type="protein sequence ID" value="SER56538.1"/>
    <property type="molecule type" value="Genomic_DNA"/>
</dbReference>
<accession>A0A1H9Q808</accession>
<gene>
    <name evidence="2" type="ORF">SAMN05518684_10278</name>
</gene>
<evidence type="ECO:0000313" key="3">
    <source>
        <dbReference type="Proteomes" id="UP000198571"/>
    </source>
</evidence>
<dbReference type="RefSeq" id="WP_093047702.1">
    <property type="nucleotide sequence ID" value="NZ_FOGT01000002.1"/>
</dbReference>
<feature type="transmembrane region" description="Helical" evidence="1">
    <location>
        <begin position="32"/>
        <end position="52"/>
    </location>
</feature>
<keyword evidence="1" id="KW-0812">Transmembrane</keyword>
<reference evidence="3" key="1">
    <citation type="submission" date="2016-10" db="EMBL/GenBank/DDBJ databases">
        <authorList>
            <person name="Varghese N."/>
            <person name="Submissions S."/>
        </authorList>
    </citation>
    <scope>NUCLEOTIDE SEQUENCE [LARGE SCALE GENOMIC DNA]</scope>
    <source>
        <strain evidence="3">S9</strain>
    </source>
</reference>
<dbReference type="Pfam" id="PF10710">
    <property type="entry name" value="DUF2512"/>
    <property type="match status" value="1"/>
</dbReference>
<feature type="transmembrane region" description="Helical" evidence="1">
    <location>
        <begin position="7"/>
        <end position="26"/>
    </location>
</feature>
<dbReference type="OrthoDB" id="2111682at2"/>
<name>A0A1H9Q808_9BACI</name>
<dbReference type="InterPro" id="IPR019649">
    <property type="entry name" value="DUF2512"/>
</dbReference>
<evidence type="ECO:0000256" key="1">
    <source>
        <dbReference type="SAM" id="Phobius"/>
    </source>
</evidence>
<dbReference type="STRING" id="1601833.SAMN05518684_10278"/>
<feature type="transmembrane region" description="Helical" evidence="1">
    <location>
        <begin position="59"/>
        <end position="80"/>
    </location>
</feature>
<keyword evidence="1" id="KW-0472">Membrane</keyword>
<protein>
    <recommendedName>
        <fullName evidence="4">4 TMS phage holin, superfamily IV</fullName>
    </recommendedName>
</protein>
<evidence type="ECO:0000313" key="2">
    <source>
        <dbReference type="EMBL" id="SER56538.1"/>
    </source>
</evidence>